<dbReference type="PROSITE" id="PS51253">
    <property type="entry name" value="HTH_CENPB"/>
    <property type="match status" value="1"/>
</dbReference>
<dbReference type="InterPro" id="IPR009057">
    <property type="entry name" value="Homeodomain-like_sf"/>
</dbReference>
<evidence type="ECO:0000313" key="3">
    <source>
        <dbReference type="EMBL" id="CAG8610105.1"/>
    </source>
</evidence>
<keyword evidence="4" id="KW-1185">Reference proteome</keyword>
<dbReference type="InterPro" id="IPR050863">
    <property type="entry name" value="CenT-Element_Derived"/>
</dbReference>
<keyword evidence="1" id="KW-0238">DNA-binding</keyword>
<dbReference type="PANTHER" id="PTHR19303:SF73">
    <property type="entry name" value="PROTEIN PDC2"/>
    <property type="match status" value="1"/>
</dbReference>
<dbReference type="GO" id="GO:0005634">
    <property type="term" value="C:nucleus"/>
    <property type="evidence" value="ECO:0007669"/>
    <property type="project" value="TreeGrafter"/>
</dbReference>
<sequence length="189" mass="21761">MLAAGINKALTLDTKRKRTAISGFTKREICQKLFVPSPPKQKDLALIYNISEQADDSYNAQLKKERLPGFPITEKVLERWLQYAFARQIILTDEILIEKAKIFASNIGEEHFRGSNGWLARFKLRHGIRMYIKIGESGNAPSENKLNVEQERLRAIIAQYPLDNVWNADETCIFWRQEPKKTLATSPQQ</sequence>
<dbReference type="SUPFAM" id="SSF46689">
    <property type="entry name" value="Homeodomain-like"/>
    <property type="match status" value="1"/>
</dbReference>
<proteinExistence type="predicted"/>
<accession>A0A9N9GLB7</accession>
<gene>
    <name evidence="3" type="ORF">AMORRO_LOCUS8179</name>
</gene>
<feature type="domain" description="HTH CENPB-type" evidence="2">
    <location>
        <begin position="61"/>
        <end position="132"/>
    </location>
</feature>
<comment type="caution">
    <text evidence="3">The sequence shown here is derived from an EMBL/GenBank/DDBJ whole genome shotgun (WGS) entry which is preliminary data.</text>
</comment>
<evidence type="ECO:0000256" key="1">
    <source>
        <dbReference type="ARBA" id="ARBA00023125"/>
    </source>
</evidence>
<dbReference type="PANTHER" id="PTHR19303">
    <property type="entry name" value="TRANSPOSON"/>
    <property type="match status" value="1"/>
</dbReference>
<dbReference type="Proteomes" id="UP000789342">
    <property type="component" value="Unassembled WGS sequence"/>
</dbReference>
<feature type="non-terminal residue" evidence="3">
    <location>
        <position position="189"/>
    </location>
</feature>
<dbReference type="SMART" id="SM00674">
    <property type="entry name" value="CENPB"/>
    <property type="match status" value="1"/>
</dbReference>
<protein>
    <submittedName>
        <fullName evidence="3">8180_t:CDS:1</fullName>
    </submittedName>
</protein>
<dbReference type="OrthoDB" id="2426769at2759"/>
<dbReference type="AlphaFoldDB" id="A0A9N9GLB7"/>
<dbReference type="EMBL" id="CAJVPV010006770">
    <property type="protein sequence ID" value="CAG8610105.1"/>
    <property type="molecule type" value="Genomic_DNA"/>
</dbReference>
<organism evidence="3 4">
    <name type="scientific">Acaulospora morrowiae</name>
    <dbReference type="NCBI Taxonomy" id="94023"/>
    <lineage>
        <taxon>Eukaryota</taxon>
        <taxon>Fungi</taxon>
        <taxon>Fungi incertae sedis</taxon>
        <taxon>Mucoromycota</taxon>
        <taxon>Glomeromycotina</taxon>
        <taxon>Glomeromycetes</taxon>
        <taxon>Diversisporales</taxon>
        <taxon>Acaulosporaceae</taxon>
        <taxon>Acaulospora</taxon>
    </lineage>
</organism>
<evidence type="ECO:0000259" key="2">
    <source>
        <dbReference type="PROSITE" id="PS51253"/>
    </source>
</evidence>
<reference evidence="3" key="1">
    <citation type="submission" date="2021-06" db="EMBL/GenBank/DDBJ databases">
        <authorList>
            <person name="Kallberg Y."/>
            <person name="Tangrot J."/>
            <person name="Rosling A."/>
        </authorList>
    </citation>
    <scope>NUCLEOTIDE SEQUENCE</scope>
    <source>
        <strain evidence="3">CL551</strain>
    </source>
</reference>
<dbReference type="Pfam" id="PF03221">
    <property type="entry name" value="HTH_Tnp_Tc5"/>
    <property type="match status" value="1"/>
</dbReference>
<dbReference type="GO" id="GO:0003677">
    <property type="term" value="F:DNA binding"/>
    <property type="evidence" value="ECO:0007669"/>
    <property type="project" value="UniProtKB-KW"/>
</dbReference>
<name>A0A9N9GLB7_9GLOM</name>
<dbReference type="Gene3D" id="1.10.10.60">
    <property type="entry name" value="Homeodomain-like"/>
    <property type="match status" value="1"/>
</dbReference>
<dbReference type="InterPro" id="IPR006600">
    <property type="entry name" value="HTH_CenpB_DNA-bd_dom"/>
</dbReference>
<evidence type="ECO:0000313" key="4">
    <source>
        <dbReference type="Proteomes" id="UP000789342"/>
    </source>
</evidence>